<dbReference type="EMBL" id="SLWY01000005">
    <property type="protein sequence ID" value="TCO82391.1"/>
    <property type="molecule type" value="Genomic_DNA"/>
</dbReference>
<comment type="similarity">
    <text evidence="1">Belongs to the RlmJ family.</text>
</comment>
<feature type="binding site" evidence="1">
    <location>
        <position position="42"/>
    </location>
    <ligand>
        <name>S-adenosyl-L-methionine</name>
        <dbReference type="ChEBI" id="CHEBI:59789"/>
    </ligand>
</feature>
<feature type="binding site" evidence="1">
    <location>
        <begin position="143"/>
        <end position="144"/>
    </location>
    <ligand>
        <name>S-adenosyl-L-methionine</name>
        <dbReference type="ChEBI" id="CHEBI:59789"/>
    </ligand>
</feature>
<keyword evidence="3" id="KW-1185">Reference proteome</keyword>
<feature type="binding site" evidence="1">
    <location>
        <position position="100"/>
    </location>
    <ligand>
        <name>S-adenosyl-L-methionine</name>
        <dbReference type="ChEBI" id="CHEBI:59789"/>
    </ligand>
</feature>
<keyword evidence="1 2" id="KW-0808">Transferase</keyword>
<evidence type="ECO:0000313" key="3">
    <source>
        <dbReference type="Proteomes" id="UP000295765"/>
    </source>
</evidence>
<keyword evidence="1" id="KW-0694">RNA-binding</keyword>
<protein>
    <recommendedName>
        <fullName evidence="1">Ribosomal RNA large subunit methyltransferase J</fullName>
        <ecNumber evidence="1">2.1.1.266</ecNumber>
    </recommendedName>
    <alternativeName>
        <fullName evidence="1">23S rRNA (adenine(2030)-N6)-methyltransferase</fullName>
    </alternativeName>
    <alternativeName>
        <fullName evidence="1">23S rRNA m6A2030 methyltransferase</fullName>
    </alternativeName>
</protein>
<feature type="binding site" evidence="1">
    <location>
        <position position="118"/>
    </location>
    <ligand>
        <name>S-adenosyl-L-methionine</name>
        <dbReference type="ChEBI" id="CHEBI:59789"/>
    </ligand>
</feature>
<dbReference type="PANTHER" id="PTHR37426:SF1">
    <property type="entry name" value="RIBOSOMAL RNA LARGE SUBUNIT METHYLTRANSFERASE J"/>
    <property type="match status" value="1"/>
</dbReference>
<keyword evidence="1" id="KW-0949">S-adenosyl-L-methionine</keyword>
<evidence type="ECO:0000313" key="2">
    <source>
        <dbReference type="EMBL" id="TCO82391.1"/>
    </source>
</evidence>
<dbReference type="GO" id="GO:0005829">
    <property type="term" value="C:cytosol"/>
    <property type="evidence" value="ECO:0007669"/>
    <property type="project" value="TreeGrafter"/>
</dbReference>
<dbReference type="EC" id="2.1.1.266" evidence="1"/>
<feature type="binding site" evidence="1">
    <location>
        <position position="19"/>
    </location>
    <ligand>
        <name>S-adenosyl-L-methionine</name>
        <dbReference type="ChEBI" id="CHEBI:59789"/>
    </ligand>
</feature>
<dbReference type="InterPro" id="IPR007473">
    <property type="entry name" value="RlmJ"/>
</dbReference>
<reference evidence="2 3" key="1">
    <citation type="submission" date="2019-03" db="EMBL/GenBank/DDBJ databases">
        <title>Genomic Encyclopedia of Type Strains, Phase IV (KMG-IV): sequencing the most valuable type-strain genomes for metagenomic binning, comparative biology and taxonomic classification.</title>
        <authorList>
            <person name="Goeker M."/>
        </authorList>
    </citation>
    <scope>NUCLEOTIDE SEQUENCE [LARGE SCALE GENOMIC DNA]</scope>
    <source>
        <strain evidence="2 3">DSM 25287</strain>
    </source>
</reference>
<feature type="active site" description="Proton acceptor" evidence="1">
    <location>
        <position position="164"/>
    </location>
</feature>
<dbReference type="Pfam" id="PF04378">
    <property type="entry name" value="RsmJ"/>
    <property type="match status" value="1"/>
</dbReference>
<comment type="catalytic activity">
    <reaction evidence="1">
        <text>adenosine(2030) in 23S rRNA + S-adenosyl-L-methionine = N(6)-methyladenosine(2030) in 23S rRNA + S-adenosyl-L-homocysteine + H(+)</text>
        <dbReference type="Rhea" id="RHEA:43736"/>
        <dbReference type="Rhea" id="RHEA-COMP:10668"/>
        <dbReference type="Rhea" id="RHEA-COMP:10669"/>
        <dbReference type="ChEBI" id="CHEBI:15378"/>
        <dbReference type="ChEBI" id="CHEBI:57856"/>
        <dbReference type="ChEBI" id="CHEBI:59789"/>
        <dbReference type="ChEBI" id="CHEBI:74411"/>
        <dbReference type="ChEBI" id="CHEBI:74449"/>
        <dbReference type="EC" id="2.1.1.266"/>
    </reaction>
</comment>
<dbReference type="AlphaFoldDB" id="A0A4R2L509"/>
<feature type="binding site" evidence="1">
    <location>
        <position position="164"/>
    </location>
    <ligand>
        <name>S-adenosyl-L-methionine</name>
        <dbReference type="ChEBI" id="CHEBI:59789"/>
    </ligand>
</feature>
<evidence type="ECO:0000256" key="1">
    <source>
        <dbReference type="HAMAP-Rule" id="MF_00934"/>
    </source>
</evidence>
<organism evidence="2 3">
    <name type="scientific">Plasticicumulans lactativorans</name>
    <dbReference type="NCBI Taxonomy" id="1133106"/>
    <lineage>
        <taxon>Bacteria</taxon>
        <taxon>Pseudomonadati</taxon>
        <taxon>Pseudomonadota</taxon>
        <taxon>Gammaproteobacteria</taxon>
        <taxon>Candidatus Competibacteraceae</taxon>
        <taxon>Plasticicumulans</taxon>
    </lineage>
</organism>
<dbReference type="GO" id="GO:0070475">
    <property type="term" value="P:rRNA base methylation"/>
    <property type="evidence" value="ECO:0007669"/>
    <property type="project" value="UniProtKB-UniRule"/>
</dbReference>
<accession>A0A4R2L509</accession>
<comment type="caution">
    <text evidence="2">The sequence shown here is derived from an EMBL/GenBank/DDBJ whole genome shotgun (WGS) entry which is preliminary data.</text>
</comment>
<gene>
    <name evidence="1" type="primary">rlmJ</name>
    <name evidence="2" type="ORF">EV699_105182</name>
</gene>
<dbReference type="SUPFAM" id="SSF53335">
    <property type="entry name" value="S-adenosyl-L-methionine-dependent methyltransferases"/>
    <property type="match status" value="1"/>
</dbReference>
<dbReference type="GO" id="GO:0003723">
    <property type="term" value="F:RNA binding"/>
    <property type="evidence" value="ECO:0007669"/>
    <property type="project" value="UniProtKB-UniRule"/>
</dbReference>
<dbReference type="Proteomes" id="UP000295765">
    <property type="component" value="Unassembled WGS sequence"/>
</dbReference>
<dbReference type="RefSeq" id="WP_132539781.1">
    <property type="nucleotide sequence ID" value="NZ_SLWY01000005.1"/>
</dbReference>
<dbReference type="OrthoDB" id="9791274at2"/>
<dbReference type="GO" id="GO:0036307">
    <property type="term" value="F:23S rRNA (adenine(2030)-N(6))-methyltransferase activity"/>
    <property type="evidence" value="ECO:0007669"/>
    <property type="project" value="UniProtKB-UniRule"/>
</dbReference>
<dbReference type="PANTHER" id="PTHR37426">
    <property type="entry name" value="RIBOSOMAL RNA LARGE SUBUNIT METHYLTRANSFERASE J"/>
    <property type="match status" value="1"/>
</dbReference>
<feature type="site" description="Interaction with substrate rRNA" evidence="1">
    <location>
        <position position="4"/>
    </location>
</feature>
<name>A0A4R2L509_9GAMM</name>
<dbReference type="HAMAP" id="MF_00934">
    <property type="entry name" value="23SrRNA_methyltr_J"/>
    <property type="match status" value="1"/>
</dbReference>
<proteinExistence type="inferred from homology"/>
<keyword evidence="1 2" id="KW-0489">Methyltransferase</keyword>
<dbReference type="Gene3D" id="3.40.50.150">
    <property type="entry name" value="Vaccinia Virus protein VP39"/>
    <property type="match status" value="1"/>
</dbReference>
<keyword evidence="1" id="KW-0698">rRNA processing</keyword>
<dbReference type="InterPro" id="IPR029063">
    <property type="entry name" value="SAM-dependent_MTases_sf"/>
</dbReference>
<sequence length="280" mass="30961">MLAYRHAFHAGNFADCFKHTLLLELLAGLARKDRPFAVLDSHAGAGVYDLGGAAADKTGEWRAGIGRLWDAPALGPELDAFRAAVAALNPDGRLRHYPGSPQLVRGALRAHDRLIACELHPADHALLKAACAGDRRVAVHRRDGYEAAGALLPPPERRGLLFVDPPYEDKREFDRLVEFVARVHRRWREGTLALWYPILDRAPSERFARRVTALGIPALLRLELGIAPYDSPHGMGGSGMLIVNPPWQLDRNAARWLPELLEHLRAGPHGQTRVDWLTPA</sequence>
<comment type="subunit">
    <text evidence="1">Monomer.</text>
</comment>
<comment type="function">
    <text evidence="1">Specifically methylates the adenine in position 2030 of 23S rRNA.</text>
</comment>